<dbReference type="Proteomes" id="UP001354989">
    <property type="component" value="Plasmid pPP6"/>
</dbReference>
<accession>A0ABN6LKL5</accession>
<protein>
    <recommendedName>
        <fullName evidence="3">Lipoprotein</fullName>
    </recommendedName>
</protein>
<geneLocation type="plasmid" evidence="1 2">
    <name>pPP6</name>
</geneLocation>
<keyword evidence="2" id="KW-1185">Reference proteome</keyword>
<evidence type="ECO:0000313" key="1">
    <source>
        <dbReference type="EMBL" id="BDD02147.1"/>
    </source>
</evidence>
<gene>
    <name evidence="1" type="ORF">PEPS_44270</name>
</gene>
<dbReference type="RefSeq" id="WP_338399318.1">
    <property type="nucleotide sequence ID" value="NZ_AP025298.1"/>
</dbReference>
<proteinExistence type="predicted"/>
<reference evidence="1 2" key="1">
    <citation type="submission" date="2021-12" db="EMBL/GenBank/DDBJ databases">
        <title>Genome sequencing of bacteria with rrn-lacking chromosome and rrn-plasmid.</title>
        <authorList>
            <person name="Anda M."/>
            <person name="Iwasaki W."/>
        </authorList>
    </citation>
    <scope>NUCLEOTIDE SEQUENCE [LARGE SCALE GENOMIC DNA]</scope>
    <source>
        <strain evidence="1 2">NBRC 101262</strain>
        <plasmid evidence="1 2">pPP6</plasmid>
    </source>
</reference>
<evidence type="ECO:0000313" key="2">
    <source>
        <dbReference type="Proteomes" id="UP001354989"/>
    </source>
</evidence>
<dbReference type="EMBL" id="AP025298">
    <property type="protein sequence ID" value="BDD02147.1"/>
    <property type="molecule type" value="Genomic_DNA"/>
</dbReference>
<keyword evidence="1" id="KW-0614">Plasmid</keyword>
<name>A0ABN6LKL5_9BACT</name>
<organism evidence="1 2">
    <name type="scientific">Persicobacter psychrovividus</name>
    <dbReference type="NCBI Taxonomy" id="387638"/>
    <lineage>
        <taxon>Bacteria</taxon>
        <taxon>Pseudomonadati</taxon>
        <taxon>Bacteroidota</taxon>
        <taxon>Cytophagia</taxon>
        <taxon>Cytophagales</taxon>
        <taxon>Persicobacteraceae</taxon>
        <taxon>Persicobacter</taxon>
    </lineage>
</organism>
<evidence type="ECO:0008006" key="3">
    <source>
        <dbReference type="Google" id="ProtNLM"/>
    </source>
</evidence>
<sequence length="204" mass="23046">MKKLNILIVFVMALYSLGCSSSYKLMEQTGALSPTEMKEKSLMVLVLYPDEQIESRVALEKSVVDHLRSKDIKAICSYQHLTSVDGIATNLDNLMTYVSSNKCHNLLIFNPIKSIDYNEDSYHNQMGVYRVLDLKTAEFWGSVGALAESAEASRFIYGVSMYDLNKKKVTYQAKYKIKAPAGYDLEYAKGYAKEFVDEIIGDLK</sequence>